<sequence>MVLVAVAGGSSPTLGRSIVTAILATGKHEGVILSRKRLDATEAPASLYGAPVIYVDYGSKEQLASALKDVHTLISVLKIADPKDMINQHLNLLEACIAANVSRFAPSDWSLGPLSHSQVDLLANKDELWKVCAHVAEKYGIACADFQTGGFMNYFAQGKTFTSEKDKEFALGGLEDDLMLEYIDIPNGKLAIPLGASGQPSKITMTHLDDVGKFVAAAVDLPLQVWQGHLGIAGDSFSFEEAAELLEGKKVHVDRQTLLVQQCDQRIESYDDELANHFSIKALKGKMVAQMMKVQCGGQVGGAIVAATLNELCPSLNPITIREYINSVY</sequence>
<dbReference type="GeneID" id="25287660"/>
<dbReference type="PANTHER" id="PTHR47706:SF2">
    <property type="entry name" value="ISOFLAVONE REDUCTASE FAMILY PROTEIN (AFU_ORTHOLOGUE AFUA_2G05290)"/>
    <property type="match status" value="1"/>
</dbReference>
<dbReference type="EMBL" id="AMGV01000027">
    <property type="protein sequence ID" value="KEF51152.1"/>
    <property type="molecule type" value="Genomic_DNA"/>
</dbReference>
<dbReference type="InterPro" id="IPR036291">
    <property type="entry name" value="NAD(P)-bd_dom_sf"/>
</dbReference>
<evidence type="ECO:0000256" key="2">
    <source>
        <dbReference type="ARBA" id="ARBA00023002"/>
    </source>
</evidence>
<evidence type="ECO:0000259" key="3">
    <source>
        <dbReference type="Pfam" id="PF05368"/>
    </source>
</evidence>
<protein>
    <recommendedName>
        <fullName evidence="3">NmrA-like domain-containing protein</fullName>
    </recommendedName>
</protein>
<keyword evidence="5" id="KW-1185">Reference proteome</keyword>
<dbReference type="HOGENOM" id="CLU_044876_0_2_1"/>
<dbReference type="Pfam" id="PF05368">
    <property type="entry name" value="NmrA"/>
    <property type="match status" value="1"/>
</dbReference>
<keyword evidence="2" id="KW-0560">Oxidoreductase</keyword>
<reference evidence="4 5" key="1">
    <citation type="submission" date="2013-03" db="EMBL/GenBank/DDBJ databases">
        <title>The Genome Sequence of Exophiala aquamarina CBS 119918.</title>
        <authorList>
            <consortium name="The Broad Institute Genomics Platform"/>
            <person name="Cuomo C."/>
            <person name="de Hoog S."/>
            <person name="Gorbushina A."/>
            <person name="Walker B."/>
            <person name="Young S.K."/>
            <person name="Zeng Q."/>
            <person name="Gargeya S."/>
            <person name="Fitzgerald M."/>
            <person name="Haas B."/>
            <person name="Abouelleil A."/>
            <person name="Allen A.W."/>
            <person name="Alvarado L."/>
            <person name="Arachchi H.M."/>
            <person name="Berlin A.M."/>
            <person name="Chapman S.B."/>
            <person name="Gainer-Dewar J."/>
            <person name="Goldberg J."/>
            <person name="Griggs A."/>
            <person name="Gujja S."/>
            <person name="Hansen M."/>
            <person name="Howarth C."/>
            <person name="Imamovic A."/>
            <person name="Ireland A."/>
            <person name="Larimer J."/>
            <person name="McCowan C."/>
            <person name="Murphy C."/>
            <person name="Pearson M."/>
            <person name="Poon T.W."/>
            <person name="Priest M."/>
            <person name="Roberts A."/>
            <person name="Saif S."/>
            <person name="Shea T."/>
            <person name="Sisk P."/>
            <person name="Sykes S."/>
            <person name="Wortman J."/>
            <person name="Nusbaum C."/>
            <person name="Birren B."/>
        </authorList>
    </citation>
    <scope>NUCLEOTIDE SEQUENCE [LARGE SCALE GENOMIC DNA]</scope>
    <source>
        <strain evidence="4 5">CBS 119918</strain>
    </source>
</reference>
<dbReference type="PANTHER" id="PTHR47706">
    <property type="entry name" value="NMRA-LIKE FAMILY PROTEIN"/>
    <property type="match status" value="1"/>
</dbReference>
<organism evidence="4 5">
    <name type="scientific">Exophiala aquamarina CBS 119918</name>
    <dbReference type="NCBI Taxonomy" id="1182545"/>
    <lineage>
        <taxon>Eukaryota</taxon>
        <taxon>Fungi</taxon>
        <taxon>Dikarya</taxon>
        <taxon>Ascomycota</taxon>
        <taxon>Pezizomycotina</taxon>
        <taxon>Eurotiomycetes</taxon>
        <taxon>Chaetothyriomycetidae</taxon>
        <taxon>Chaetothyriales</taxon>
        <taxon>Herpotrichiellaceae</taxon>
        <taxon>Exophiala</taxon>
    </lineage>
</organism>
<dbReference type="RefSeq" id="XP_013253742.1">
    <property type="nucleotide sequence ID" value="XM_013398288.1"/>
</dbReference>
<dbReference type="Proteomes" id="UP000027920">
    <property type="component" value="Unassembled WGS sequence"/>
</dbReference>
<evidence type="ECO:0000313" key="5">
    <source>
        <dbReference type="Proteomes" id="UP000027920"/>
    </source>
</evidence>
<accession>A0A072NUT4</accession>
<dbReference type="OrthoDB" id="10000533at2759"/>
<keyword evidence="1" id="KW-0521">NADP</keyword>
<dbReference type="AlphaFoldDB" id="A0A072NUT4"/>
<name>A0A072NUT4_9EURO</name>
<evidence type="ECO:0000256" key="1">
    <source>
        <dbReference type="ARBA" id="ARBA00022857"/>
    </source>
</evidence>
<gene>
    <name evidence="4" type="ORF">A1O9_12766</name>
</gene>
<feature type="domain" description="NmrA-like" evidence="3">
    <location>
        <begin position="5"/>
        <end position="280"/>
    </location>
</feature>
<evidence type="ECO:0000313" key="4">
    <source>
        <dbReference type="EMBL" id="KEF51152.1"/>
    </source>
</evidence>
<dbReference type="GO" id="GO:0016491">
    <property type="term" value="F:oxidoreductase activity"/>
    <property type="evidence" value="ECO:0007669"/>
    <property type="project" value="UniProtKB-KW"/>
</dbReference>
<dbReference type="Gene3D" id="3.90.25.10">
    <property type="entry name" value="UDP-galactose 4-epimerase, domain 1"/>
    <property type="match status" value="1"/>
</dbReference>
<dbReference type="Gene3D" id="3.40.50.720">
    <property type="entry name" value="NAD(P)-binding Rossmann-like Domain"/>
    <property type="match status" value="1"/>
</dbReference>
<dbReference type="VEuPathDB" id="FungiDB:A1O9_12766"/>
<dbReference type="SUPFAM" id="SSF51735">
    <property type="entry name" value="NAD(P)-binding Rossmann-fold domains"/>
    <property type="match status" value="1"/>
</dbReference>
<comment type="caution">
    <text evidence="4">The sequence shown here is derived from an EMBL/GenBank/DDBJ whole genome shotgun (WGS) entry which is preliminary data.</text>
</comment>
<dbReference type="InterPro" id="IPR008030">
    <property type="entry name" value="NmrA-like"/>
</dbReference>
<proteinExistence type="predicted"/>
<dbReference type="InterPro" id="IPR051609">
    <property type="entry name" value="NmrA/Isoflavone_reductase-like"/>
</dbReference>